<keyword evidence="1" id="KW-0732">Signal</keyword>
<feature type="chain" id="PRO_5020253352" description="Glycine zipper family protein" evidence="1">
    <location>
        <begin position="21"/>
        <end position="162"/>
    </location>
</feature>
<dbReference type="Proteomes" id="UP000295221">
    <property type="component" value="Unassembled WGS sequence"/>
</dbReference>
<protein>
    <recommendedName>
        <fullName evidence="4">Glycine zipper family protein</fullName>
    </recommendedName>
</protein>
<dbReference type="RefSeq" id="WP_132433752.1">
    <property type="nucleotide sequence ID" value="NZ_SLWK01000005.1"/>
</dbReference>
<evidence type="ECO:0000313" key="3">
    <source>
        <dbReference type="Proteomes" id="UP000295221"/>
    </source>
</evidence>
<gene>
    <name evidence="2" type="ORF">EV194_105286</name>
</gene>
<dbReference type="OrthoDB" id="1122180at2"/>
<sequence length="162" mass="17495">MKRSIIIISLFIVSFSSTFGQFSVTDSITVKRIFGGYQFIQGEKRLTMHQLVNAMETNELAYQQIKSAQSSHNLATIVGAVGGFMVGWPIGAALGGGEPNWAMAGIGAGLIVVSIPITQSTNRKTIEAIETYNSGLQTSSFWDKKELKLAISEGGVGFILRF</sequence>
<evidence type="ECO:0000313" key="2">
    <source>
        <dbReference type="EMBL" id="TCO08476.1"/>
    </source>
</evidence>
<evidence type="ECO:0008006" key="4">
    <source>
        <dbReference type="Google" id="ProtNLM"/>
    </source>
</evidence>
<proteinExistence type="predicted"/>
<comment type="caution">
    <text evidence="2">The sequence shown here is derived from an EMBL/GenBank/DDBJ whole genome shotgun (WGS) entry which is preliminary data.</text>
</comment>
<dbReference type="AlphaFoldDB" id="A0A4V2RWI0"/>
<reference evidence="2 3" key="1">
    <citation type="submission" date="2019-03" db="EMBL/GenBank/DDBJ databases">
        <title>Genomic Encyclopedia of Type Strains, Phase IV (KMG-IV): sequencing the most valuable type-strain genomes for metagenomic binning, comparative biology and taxonomic classification.</title>
        <authorList>
            <person name="Goeker M."/>
        </authorList>
    </citation>
    <scope>NUCLEOTIDE SEQUENCE [LARGE SCALE GENOMIC DNA]</scope>
    <source>
        <strain evidence="2 3">DSM 24179</strain>
    </source>
</reference>
<organism evidence="2 3">
    <name type="scientific">Natronoflexus pectinivorans</name>
    <dbReference type="NCBI Taxonomy" id="682526"/>
    <lineage>
        <taxon>Bacteria</taxon>
        <taxon>Pseudomonadati</taxon>
        <taxon>Bacteroidota</taxon>
        <taxon>Bacteroidia</taxon>
        <taxon>Marinilabiliales</taxon>
        <taxon>Marinilabiliaceae</taxon>
        <taxon>Natronoflexus</taxon>
    </lineage>
</organism>
<dbReference type="EMBL" id="SLWK01000005">
    <property type="protein sequence ID" value="TCO08476.1"/>
    <property type="molecule type" value="Genomic_DNA"/>
</dbReference>
<evidence type="ECO:0000256" key="1">
    <source>
        <dbReference type="SAM" id="SignalP"/>
    </source>
</evidence>
<name>A0A4V2RWI0_9BACT</name>
<feature type="signal peptide" evidence="1">
    <location>
        <begin position="1"/>
        <end position="20"/>
    </location>
</feature>
<accession>A0A4V2RWI0</accession>
<keyword evidence="3" id="KW-1185">Reference proteome</keyword>